<dbReference type="InterPro" id="IPR002376">
    <property type="entry name" value="Formyl_transf_N"/>
</dbReference>
<dbReference type="InterPro" id="IPR005793">
    <property type="entry name" value="Formyl_trans_C"/>
</dbReference>
<dbReference type="CDD" id="cd08646">
    <property type="entry name" value="FMT_core_Met-tRNA-FMT_N"/>
    <property type="match status" value="1"/>
</dbReference>
<evidence type="ECO:0000259" key="6">
    <source>
        <dbReference type="Pfam" id="PF00551"/>
    </source>
</evidence>
<dbReference type="InterPro" id="IPR005794">
    <property type="entry name" value="Fmt"/>
</dbReference>
<comment type="similarity">
    <text evidence="1 5">Belongs to the Fmt family.</text>
</comment>
<evidence type="ECO:0000259" key="7">
    <source>
        <dbReference type="Pfam" id="PF02911"/>
    </source>
</evidence>
<comment type="catalytic activity">
    <reaction evidence="5">
        <text>L-methionyl-tRNA(fMet) + (6R)-10-formyltetrahydrofolate = N-formyl-L-methionyl-tRNA(fMet) + (6S)-5,6,7,8-tetrahydrofolate + H(+)</text>
        <dbReference type="Rhea" id="RHEA:24380"/>
        <dbReference type="Rhea" id="RHEA-COMP:9952"/>
        <dbReference type="Rhea" id="RHEA-COMP:9953"/>
        <dbReference type="ChEBI" id="CHEBI:15378"/>
        <dbReference type="ChEBI" id="CHEBI:57453"/>
        <dbReference type="ChEBI" id="CHEBI:78530"/>
        <dbReference type="ChEBI" id="CHEBI:78844"/>
        <dbReference type="ChEBI" id="CHEBI:195366"/>
        <dbReference type="EC" id="2.1.2.9"/>
    </reaction>
</comment>
<name>A0ABW5DAV5_9BACT</name>
<evidence type="ECO:0000256" key="4">
    <source>
        <dbReference type="ARBA" id="ARBA00022917"/>
    </source>
</evidence>
<dbReference type="InterPro" id="IPR041711">
    <property type="entry name" value="Met-tRNA-FMT_N"/>
</dbReference>
<evidence type="ECO:0000256" key="5">
    <source>
        <dbReference type="HAMAP-Rule" id="MF_00182"/>
    </source>
</evidence>
<dbReference type="SUPFAM" id="SSF50486">
    <property type="entry name" value="FMT C-terminal domain-like"/>
    <property type="match status" value="1"/>
</dbReference>
<dbReference type="InterPro" id="IPR044135">
    <property type="entry name" value="Met-tRNA-FMT_C"/>
</dbReference>
<feature type="binding site" evidence="5">
    <location>
        <begin position="108"/>
        <end position="111"/>
    </location>
    <ligand>
        <name>(6S)-5,6,7,8-tetrahydrofolate</name>
        <dbReference type="ChEBI" id="CHEBI:57453"/>
    </ligand>
</feature>
<evidence type="ECO:0000256" key="2">
    <source>
        <dbReference type="ARBA" id="ARBA00012261"/>
    </source>
</evidence>
<keyword evidence="3 5" id="KW-0808">Transferase</keyword>
<dbReference type="SUPFAM" id="SSF53328">
    <property type="entry name" value="Formyltransferase"/>
    <property type="match status" value="1"/>
</dbReference>
<dbReference type="Pfam" id="PF00551">
    <property type="entry name" value="Formyl_trans_N"/>
    <property type="match status" value="1"/>
</dbReference>
<dbReference type="EC" id="2.1.2.9" evidence="2 5"/>
<dbReference type="InterPro" id="IPR036477">
    <property type="entry name" value="Formyl_transf_N_sf"/>
</dbReference>
<dbReference type="PANTHER" id="PTHR11138">
    <property type="entry name" value="METHIONYL-TRNA FORMYLTRANSFERASE"/>
    <property type="match status" value="1"/>
</dbReference>
<evidence type="ECO:0000313" key="9">
    <source>
        <dbReference type="Proteomes" id="UP001597375"/>
    </source>
</evidence>
<feature type="domain" description="Formyl transferase C-terminal" evidence="7">
    <location>
        <begin position="204"/>
        <end position="300"/>
    </location>
</feature>
<proteinExistence type="inferred from homology"/>
<comment type="caution">
    <text evidence="8">The sequence shown here is derived from an EMBL/GenBank/DDBJ whole genome shotgun (WGS) entry which is preliminary data.</text>
</comment>
<accession>A0ABW5DAV5</accession>
<dbReference type="HAMAP" id="MF_00182">
    <property type="entry name" value="Formyl_trans"/>
    <property type="match status" value="1"/>
</dbReference>
<evidence type="ECO:0000313" key="8">
    <source>
        <dbReference type="EMBL" id="MFD2257944.1"/>
    </source>
</evidence>
<dbReference type="Gene3D" id="3.40.50.12230">
    <property type="match status" value="1"/>
</dbReference>
<feature type="domain" description="Formyl transferase N-terminal" evidence="6">
    <location>
        <begin position="1"/>
        <end position="178"/>
    </location>
</feature>
<gene>
    <name evidence="5 8" type="primary">fmt</name>
    <name evidence="8" type="ORF">ACFSSA_14780</name>
</gene>
<keyword evidence="9" id="KW-1185">Reference proteome</keyword>
<dbReference type="Proteomes" id="UP001597375">
    <property type="component" value="Unassembled WGS sequence"/>
</dbReference>
<dbReference type="GO" id="GO:0004479">
    <property type="term" value="F:methionyl-tRNA formyltransferase activity"/>
    <property type="evidence" value="ECO:0007669"/>
    <property type="project" value="UniProtKB-EC"/>
</dbReference>
<dbReference type="RefSeq" id="WP_386821353.1">
    <property type="nucleotide sequence ID" value="NZ_JBHUIT010000034.1"/>
</dbReference>
<evidence type="ECO:0000256" key="3">
    <source>
        <dbReference type="ARBA" id="ARBA00022679"/>
    </source>
</evidence>
<keyword evidence="4 5" id="KW-0648">Protein biosynthesis</keyword>
<dbReference type="PANTHER" id="PTHR11138:SF5">
    <property type="entry name" value="METHIONYL-TRNA FORMYLTRANSFERASE, MITOCHONDRIAL"/>
    <property type="match status" value="1"/>
</dbReference>
<dbReference type="EMBL" id="JBHUIT010000034">
    <property type="protein sequence ID" value="MFD2257944.1"/>
    <property type="molecule type" value="Genomic_DNA"/>
</dbReference>
<evidence type="ECO:0000256" key="1">
    <source>
        <dbReference type="ARBA" id="ARBA00010699"/>
    </source>
</evidence>
<dbReference type="InterPro" id="IPR011034">
    <property type="entry name" value="Formyl_transferase-like_C_sf"/>
</dbReference>
<organism evidence="8 9">
    <name type="scientific">Luteolibacter algae</name>
    <dbReference type="NCBI Taxonomy" id="454151"/>
    <lineage>
        <taxon>Bacteria</taxon>
        <taxon>Pseudomonadati</taxon>
        <taxon>Verrucomicrobiota</taxon>
        <taxon>Verrucomicrobiia</taxon>
        <taxon>Verrucomicrobiales</taxon>
        <taxon>Verrucomicrobiaceae</taxon>
        <taxon>Luteolibacter</taxon>
    </lineage>
</organism>
<dbReference type="CDD" id="cd08704">
    <property type="entry name" value="Met_tRNA_FMT_C"/>
    <property type="match status" value="1"/>
</dbReference>
<reference evidence="9" key="1">
    <citation type="journal article" date="2019" name="Int. J. Syst. Evol. Microbiol.">
        <title>The Global Catalogue of Microorganisms (GCM) 10K type strain sequencing project: providing services to taxonomists for standard genome sequencing and annotation.</title>
        <authorList>
            <consortium name="The Broad Institute Genomics Platform"/>
            <consortium name="The Broad Institute Genome Sequencing Center for Infectious Disease"/>
            <person name="Wu L."/>
            <person name="Ma J."/>
        </authorList>
    </citation>
    <scope>NUCLEOTIDE SEQUENCE [LARGE SCALE GENOMIC DNA]</scope>
    <source>
        <strain evidence="9">CGMCC 4.7106</strain>
    </source>
</reference>
<sequence length="301" mass="32759">MKVAFIATGDIAIPTFCHLIENGPKPCLLITQPDKPVGRSQSKTVPPEIKNIALRHGIPVWQPEKIKEIREKLTKLAPDFSIVMAYGQILGKAVRNASTKAMINLHASILPKYRGASCIQSAIDNGDTETGITIMHVIRELDAGNIVAVKRIPIGPDETAGELHDRLAEIGPDALDEALKTLMENPDAGTPQNPEEVTYSPKLLREDGRLDLLASAEKLQRRIRAYHPWPGTFTEVDIKGKTKRLKIFPPTSVVDQALPAGELKVVEGQLLLGCGDKSLYLTQVQPEGGKQMSAAAFSNSL</sequence>
<comment type="function">
    <text evidence="5">Attaches a formyl group to the free amino group of methionyl-tRNA(fMet). The formyl group appears to play a dual role in the initiator identity of N-formylmethionyl-tRNA by promoting its recognition by IF2 and preventing the misappropriation of this tRNA by the elongation apparatus.</text>
</comment>
<dbReference type="Pfam" id="PF02911">
    <property type="entry name" value="Formyl_trans_C"/>
    <property type="match status" value="1"/>
</dbReference>
<dbReference type="NCBIfam" id="TIGR00460">
    <property type="entry name" value="fmt"/>
    <property type="match status" value="1"/>
</dbReference>
<protein>
    <recommendedName>
        <fullName evidence="2 5">Methionyl-tRNA formyltransferase</fullName>
        <ecNumber evidence="2 5">2.1.2.9</ecNumber>
    </recommendedName>
</protein>